<dbReference type="EMBL" id="BLRZ01000179">
    <property type="protein sequence ID" value="GFP31148.1"/>
    <property type="molecule type" value="Genomic_DNA"/>
</dbReference>
<dbReference type="InterPro" id="IPR036388">
    <property type="entry name" value="WH-like_DNA-bd_sf"/>
</dbReference>
<dbReference type="RefSeq" id="WP_176230971.1">
    <property type="nucleotide sequence ID" value="NZ_BLRU01000019.1"/>
</dbReference>
<keyword evidence="6" id="KW-1185">Reference proteome</keyword>
<comment type="caution">
    <text evidence="1">The sequence shown here is derived from an EMBL/GenBank/DDBJ whole genome shotgun (WGS) entry which is preliminary data.</text>
</comment>
<name>A0A6V8NF38_9ACTN</name>
<dbReference type="EMBL" id="BLRU01000019">
    <property type="protein sequence ID" value="GFP18872.1"/>
    <property type="molecule type" value="Genomic_DNA"/>
</dbReference>
<accession>A0A6V8NF38</accession>
<evidence type="ECO:0000313" key="2">
    <source>
        <dbReference type="EMBL" id="GFP31148.1"/>
    </source>
</evidence>
<evidence type="ECO:0000313" key="1">
    <source>
        <dbReference type="EMBL" id="GFP18872.1"/>
    </source>
</evidence>
<dbReference type="AlphaFoldDB" id="A0A6V8NF38"/>
<gene>
    <name evidence="1" type="ORF">HKBW3S03_00377</name>
    <name evidence="2" type="ORF">HKBW3S34_02067</name>
    <name evidence="3" type="ORF">HKBW3S44_00328</name>
</gene>
<dbReference type="Proteomes" id="UP000588083">
    <property type="component" value="Unassembled WGS sequence"/>
</dbReference>
<evidence type="ECO:0000313" key="5">
    <source>
        <dbReference type="Proteomes" id="UP000574717"/>
    </source>
</evidence>
<dbReference type="Gene3D" id="1.10.10.10">
    <property type="entry name" value="Winged helix-like DNA-binding domain superfamily/Winged helix DNA-binding domain"/>
    <property type="match status" value="1"/>
</dbReference>
<dbReference type="EMBL" id="BLSC01000013">
    <property type="protein sequence ID" value="GFP36647.1"/>
    <property type="molecule type" value="Genomic_DNA"/>
</dbReference>
<dbReference type="Proteomes" id="UP000561271">
    <property type="component" value="Unassembled WGS sequence"/>
</dbReference>
<reference evidence="4 5" key="1">
    <citation type="journal article" date="2020" name="Front. Microbiol.">
        <title>Single-cell genomics of novel Actinobacteria with the Wood-Ljungdahl pathway discovered in a serpentinizing system.</title>
        <authorList>
            <person name="Merino N."/>
            <person name="Kawai M."/>
            <person name="Boyd E.S."/>
            <person name="Colman D.R."/>
            <person name="McGlynn S.E."/>
            <person name="Nealson K.H."/>
            <person name="Kurokawa K."/>
            <person name="Hongoh Y."/>
        </authorList>
    </citation>
    <scope>NUCLEOTIDE SEQUENCE [LARGE SCALE GENOMIC DNA]</scope>
    <source>
        <strain evidence="1 5">S03</strain>
        <strain evidence="2 6">S34</strain>
        <strain evidence="3 4">S44</strain>
    </source>
</reference>
<dbReference type="Proteomes" id="UP000574717">
    <property type="component" value="Unassembled WGS sequence"/>
</dbReference>
<evidence type="ECO:0000313" key="6">
    <source>
        <dbReference type="Proteomes" id="UP000588083"/>
    </source>
</evidence>
<sequence>MSVNEFRDHILDSLLQVLWRHWSSLGIYTGVEKEQAFVIDPEALMCATLCFGRYDQRLFDEMLSWLCKNADMINIARLKNVVNSFEFGNLNILGAISGYLSKKEKKRKWESLARFCTKKSQEKEETLFYTKDFQPMPVLGKEDELFQKWNLSRNEVVLRHLAENLNVELPANIVFRMRSFFGVGTRADICAYLLFSKGDNSLQIAKVTNFSQRSVYQTLNELHRSAFVKKRILGREAIYSLDQTRWTNFLEIKTNKLEYLNWTQIFSAFSGLFRQLVQTPEKFTDSYLASSNLRMISGDYVSKIEKAGIQATQMKLYQYVGEAFTEYFIEYVEGIISRILSLESVVTFT</sequence>
<proteinExistence type="predicted"/>
<dbReference type="SUPFAM" id="SSF46785">
    <property type="entry name" value="Winged helix' DNA-binding domain"/>
    <property type="match status" value="1"/>
</dbReference>
<evidence type="ECO:0000313" key="3">
    <source>
        <dbReference type="EMBL" id="GFP36647.1"/>
    </source>
</evidence>
<dbReference type="InterPro" id="IPR036390">
    <property type="entry name" value="WH_DNA-bd_sf"/>
</dbReference>
<organism evidence="1 5">
    <name type="scientific">Candidatus Hakubella thermalkaliphila</name>
    <dbReference type="NCBI Taxonomy" id="2754717"/>
    <lineage>
        <taxon>Bacteria</taxon>
        <taxon>Bacillati</taxon>
        <taxon>Actinomycetota</taxon>
        <taxon>Actinomycetota incertae sedis</taxon>
        <taxon>Candidatus Hakubellales</taxon>
        <taxon>Candidatus Hakubellaceae</taxon>
        <taxon>Candidatus Hakubella</taxon>
    </lineage>
</organism>
<evidence type="ECO:0000313" key="4">
    <source>
        <dbReference type="Proteomes" id="UP000561271"/>
    </source>
</evidence>
<protein>
    <submittedName>
        <fullName evidence="1">Uncharacterized protein</fullName>
    </submittedName>
</protein>